<accession>A0A067LUS9</accession>
<dbReference type="AlphaFoldDB" id="A0A067LUS9"/>
<keyword evidence="2" id="KW-1185">Reference proteome</keyword>
<evidence type="ECO:0000313" key="2">
    <source>
        <dbReference type="Proteomes" id="UP000027195"/>
    </source>
</evidence>
<dbReference type="Proteomes" id="UP000027195">
    <property type="component" value="Unassembled WGS sequence"/>
</dbReference>
<name>A0A067LUS9_BOTB1</name>
<evidence type="ECO:0000313" key="1">
    <source>
        <dbReference type="EMBL" id="KDQ06015.1"/>
    </source>
</evidence>
<dbReference type="HOGENOM" id="CLU_1049680_0_0_1"/>
<dbReference type="InParanoid" id="A0A067LUS9"/>
<dbReference type="EMBL" id="KL198162">
    <property type="protein sequence ID" value="KDQ06015.1"/>
    <property type="molecule type" value="Genomic_DNA"/>
</dbReference>
<sequence length="265" mass="29224">MLLATSFFANDLPKNHNANHFSAVLRVGWTAMQPHRLHLPIPLHLPAREFSYAARVFSGHCVAPAYLGSDIFANQDWFSPACECGHPRGSSAHIVFNCPLRHIWAPGISTTTSRASSAPASSHGGGTLTAVLGPLVWLPHGFNWHWVPTTPEYQSLHDALALYTLHHEEILPSVLAFELERTLPASTPYYLVSMAYLDYRRLHQAYFNSNAILGPKHFCAATSRPTKFSLLHPDRSHAVITKGIVVAPQSVLTPVDFVASFFVVS</sequence>
<gene>
    <name evidence="1" type="ORF">BOTBODRAFT_181991</name>
</gene>
<proteinExistence type="predicted"/>
<reference evidence="2" key="1">
    <citation type="journal article" date="2014" name="Proc. Natl. Acad. Sci. U.S.A.">
        <title>Extensive sampling of basidiomycete genomes demonstrates inadequacy of the white-rot/brown-rot paradigm for wood decay fungi.</title>
        <authorList>
            <person name="Riley R."/>
            <person name="Salamov A.A."/>
            <person name="Brown D.W."/>
            <person name="Nagy L.G."/>
            <person name="Floudas D."/>
            <person name="Held B.W."/>
            <person name="Levasseur A."/>
            <person name="Lombard V."/>
            <person name="Morin E."/>
            <person name="Otillar R."/>
            <person name="Lindquist E.A."/>
            <person name="Sun H."/>
            <person name="LaButti K.M."/>
            <person name="Schmutz J."/>
            <person name="Jabbour D."/>
            <person name="Luo H."/>
            <person name="Baker S.E."/>
            <person name="Pisabarro A.G."/>
            <person name="Walton J.D."/>
            <person name="Blanchette R.A."/>
            <person name="Henrissat B."/>
            <person name="Martin F."/>
            <person name="Cullen D."/>
            <person name="Hibbett D.S."/>
            <person name="Grigoriev I.V."/>
        </authorList>
    </citation>
    <scope>NUCLEOTIDE SEQUENCE [LARGE SCALE GENOMIC DNA]</scope>
    <source>
        <strain evidence="2">FD-172 SS1</strain>
    </source>
</reference>
<organism evidence="1 2">
    <name type="scientific">Botryobasidium botryosum (strain FD-172 SS1)</name>
    <dbReference type="NCBI Taxonomy" id="930990"/>
    <lineage>
        <taxon>Eukaryota</taxon>
        <taxon>Fungi</taxon>
        <taxon>Dikarya</taxon>
        <taxon>Basidiomycota</taxon>
        <taxon>Agaricomycotina</taxon>
        <taxon>Agaricomycetes</taxon>
        <taxon>Cantharellales</taxon>
        <taxon>Botryobasidiaceae</taxon>
        <taxon>Botryobasidium</taxon>
    </lineage>
</organism>
<protein>
    <submittedName>
        <fullName evidence="1">Uncharacterized protein</fullName>
    </submittedName>
</protein>